<dbReference type="AlphaFoldDB" id="A0A8J6P0H8"/>
<proteinExistence type="predicted"/>
<protein>
    <submittedName>
        <fullName evidence="2">Type II toxin-antitoxin system VapC family toxin</fullName>
    </submittedName>
</protein>
<dbReference type="Proteomes" id="UP000605201">
    <property type="component" value="Unassembled WGS sequence"/>
</dbReference>
<feature type="domain" description="PIN" evidence="1">
    <location>
        <begin position="5"/>
        <end position="149"/>
    </location>
</feature>
<dbReference type="Pfam" id="PF01850">
    <property type="entry name" value="PIN"/>
    <property type="match status" value="1"/>
</dbReference>
<evidence type="ECO:0000313" key="3">
    <source>
        <dbReference type="Proteomes" id="UP000605201"/>
    </source>
</evidence>
<dbReference type="SUPFAM" id="SSF88723">
    <property type="entry name" value="PIN domain-like"/>
    <property type="match status" value="1"/>
</dbReference>
<sequence length="158" mass="17869">MILAIDTNILLDILIPNTTHVQSSLSCLMSIGPNDELIINEVVFAELGSQFLSFQNLNRFLNDTGIRLISSNEKSLFEASSAWKKYTARKKGMIICPTCGNHQKAICFTCNEAIPYRQHIVSDFLIGAHAKIQADKLITRDRGFYRKYFKDLNIISPK</sequence>
<name>A0A8J6P0H8_9BACT</name>
<dbReference type="CDD" id="cd09854">
    <property type="entry name" value="PIN_VapC-like"/>
    <property type="match status" value="1"/>
</dbReference>
<evidence type="ECO:0000259" key="1">
    <source>
        <dbReference type="Pfam" id="PF01850"/>
    </source>
</evidence>
<dbReference type="EMBL" id="JACNIG010000061">
    <property type="protein sequence ID" value="MBC8430607.1"/>
    <property type="molecule type" value="Genomic_DNA"/>
</dbReference>
<dbReference type="Gene3D" id="3.40.50.1010">
    <property type="entry name" value="5'-nuclease"/>
    <property type="match status" value="1"/>
</dbReference>
<dbReference type="InterPro" id="IPR002716">
    <property type="entry name" value="PIN_dom"/>
</dbReference>
<accession>A0A8J6P0H8</accession>
<gene>
    <name evidence="2" type="ORF">H8D96_01685</name>
</gene>
<organism evidence="2 3">
    <name type="scientific">Candidatus Desulfatibia vada</name>
    <dbReference type="NCBI Taxonomy" id="2841696"/>
    <lineage>
        <taxon>Bacteria</taxon>
        <taxon>Pseudomonadati</taxon>
        <taxon>Thermodesulfobacteriota</taxon>
        <taxon>Desulfobacteria</taxon>
        <taxon>Desulfobacterales</taxon>
        <taxon>Desulfobacterales incertae sedis</taxon>
        <taxon>Candidatus Desulfatibia</taxon>
    </lineage>
</organism>
<reference evidence="2 3" key="1">
    <citation type="submission" date="2020-08" db="EMBL/GenBank/DDBJ databases">
        <title>Bridging the membrane lipid divide: bacteria of the FCB group superphylum have the potential to synthesize archaeal ether lipids.</title>
        <authorList>
            <person name="Villanueva L."/>
            <person name="Von Meijenfeldt F.A.B."/>
            <person name="Westbye A.B."/>
            <person name="Yadav S."/>
            <person name="Hopmans E.C."/>
            <person name="Dutilh B.E."/>
            <person name="Sinninghe Damste J.S."/>
        </authorList>
    </citation>
    <scope>NUCLEOTIDE SEQUENCE [LARGE SCALE GENOMIC DNA]</scope>
    <source>
        <strain evidence="2">NIOZ-UU17</strain>
    </source>
</reference>
<comment type="caution">
    <text evidence="2">The sequence shown here is derived from an EMBL/GenBank/DDBJ whole genome shotgun (WGS) entry which is preliminary data.</text>
</comment>
<evidence type="ECO:0000313" key="2">
    <source>
        <dbReference type="EMBL" id="MBC8430607.1"/>
    </source>
</evidence>
<dbReference type="InterPro" id="IPR029060">
    <property type="entry name" value="PIN-like_dom_sf"/>
</dbReference>